<feature type="short sequence motif" description="DGA/G" evidence="4">
    <location>
        <begin position="230"/>
        <end position="232"/>
    </location>
</feature>
<keyword evidence="3 4" id="KW-0443">Lipid metabolism</keyword>
<feature type="domain" description="PNPLA" evidence="6">
    <location>
        <begin position="8"/>
        <end position="243"/>
    </location>
</feature>
<dbReference type="InterPro" id="IPR050301">
    <property type="entry name" value="NTE"/>
</dbReference>
<dbReference type="PANTHER" id="PTHR14226:SF78">
    <property type="entry name" value="SLR0060 PROTEIN"/>
    <property type="match status" value="1"/>
</dbReference>
<dbReference type="GO" id="GO:0016787">
    <property type="term" value="F:hydrolase activity"/>
    <property type="evidence" value="ECO:0007669"/>
    <property type="project" value="UniProtKB-UniRule"/>
</dbReference>
<dbReference type="KEGG" id="proo:MJB10_25740"/>
<evidence type="ECO:0000259" key="6">
    <source>
        <dbReference type="PROSITE" id="PS51635"/>
    </source>
</evidence>
<keyword evidence="5" id="KW-1133">Transmembrane helix</keyword>
<dbReference type="AlphaFoldDB" id="A0AA96LTK2"/>
<evidence type="ECO:0000256" key="2">
    <source>
        <dbReference type="ARBA" id="ARBA00022963"/>
    </source>
</evidence>
<keyword evidence="1 4" id="KW-0378">Hydrolase</keyword>
<dbReference type="EMBL" id="CP130319">
    <property type="protein sequence ID" value="WNR44425.1"/>
    <property type="molecule type" value="Genomic_DNA"/>
</dbReference>
<feature type="active site" description="Nucleophile" evidence="4">
    <location>
        <position position="43"/>
    </location>
</feature>
<dbReference type="SUPFAM" id="SSF52151">
    <property type="entry name" value="FabD/lysophospholipase-like"/>
    <property type="match status" value="1"/>
</dbReference>
<evidence type="ECO:0000313" key="7">
    <source>
        <dbReference type="EMBL" id="WNR44425.1"/>
    </source>
</evidence>
<feature type="transmembrane region" description="Helical" evidence="5">
    <location>
        <begin position="402"/>
        <end position="423"/>
    </location>
</feature>
<feature type="transmembrane region" description="Helical" evidence="5">
    <location>
        <begin position="32"/>
        <end position="53"/>
    </location>
</feature>
<protein>
    <submittedName>
        <fullName evidence="7">Patatin-like phospholipase family protein</fullName>
    </submittedName>
</protein>
<organism evidence="7 8">
    <name type="scientific">Paenibacillus roseopurpureus</name>
    <dbReference type="NCBI Taxonomy" id="2918901"/>
    <lineage>
        <taxon>Bacteria</taxon>
        <taxon>Bacillati</taxon>
        <taxon>Bacillota</taxon>
        <taxon>Bacilli</taxon>
        <taxon>Bacillales</taxon>
        <taxon>Paenibacillaceae</taxon>
        <taxon>Paenibacillus</taxon>
    </lineage>
</organism>
<dbReference type="Pfam" id="PF01734">
    <property type="entry name" value="Patatin"/>
    <property type="match status" value="1"/>
</dbReference>
<reference evidence="7" key="1">
    <citation type="submission" date="2022-02" db="EMBL/GenBank/DDBJ databases">
        <title>Paenibacillus sp. MBLB1832 Whole Genome Shotgun Sequencing.</title>
        <authorList>
            <person name="Hwang C.Y."/>
            <person name="Cho E.-S."/>
            <person name="Seo M.-J."/>
        </authorList>
    </citation>
    <scope>NUCLEOTIDE SEQUENCE</scope>
    <source>
        <strain evidence="7">MBLB1832</strain>
    </source>
</reference>
<keyword evidence="2 4" id="KW-0442">Lipid degradation</keyword>
<evidence type="ECO:0000256" key="3">
    <source>
        <dbReference type="ARBA" id="ARBA00023098"/>
    </source>
</evidence>
<dbReference type="InterPro" id="IPR002641">
    <property type="entry name" value="PNPLA_dom"/>
</dbReference>
<proteinExistence type="predicted"/>
<evidence type="ECO:0000256" key="5">
    <source>
        <dbReference type="SAM" id="Phobius"/>
    </source>
</evidence>
<dbReference type="Gene3D" id="3.40.1090.10">
    <property type="entry name" value="Cytosolic phospholipase A2 catalytic domain"/>
    <property type="match status" value="2"/>
</dbReference>
<gene>
    <name evidence="7" type="ORF">MJB10_25740</name>
</gene>
<keyword evidence="5" id="KW-0812">Transmembrane</keyword>
<sequence length="468" mass="52341">MNGLIGLALSGGGFRASLFHLGVMARLADEGLLKHVGVISTVSGGSIIGAFYYQRLCEALRNDRRLSDQDYRELIERLIVEFIAVVQDDMRDRVLYRAGSSRLIPKPVVQGLTSIGVGESDVDSKLELVLRKLMFKSAMMSELMEPPAHSANVKAELILNTSILENGKLLFISTNSASTLWEENERNHGIRAEDVISLPIAKAVAASACVPGLFNPIRITVRDKVVHGVDGGVLDNIGGHAILSLGQERMQILLSDASKPLCTERYEEVNSVESFFRIQDIFMDAIRELRLQDTDADLIHMRHDIPGIDSKARELAMNMRTDLNSFSEVEAYSLMYTGYCACDQEMSKLRKHDKGWQESVEKSVKDWVFMQVRPFMENPTPAYLALMGQKTKTRLPKSNLTWNRVLSFGYVLLYLALFVYIGVEQDFYKAIWYVGLIPLIIAALGGLLLLRRITKRKSKGTVAALHKL</sequence>
<feature type="active site" description="Proton acceptor" evidence="4">
    <location>
        <position position="230"/>
    </location>
</feature>
<dbReference type="PANTHER" id="PTHR14226">
    <property type="entry name" value="NEUROPATHY TARGET ESTERASE/SWISS CHEESE D.MELANOGASTER"/>
    <property type="match status" value="1"/>
</dbReference>
<dbReference type="InterPro" id="IPR016035">
    <property type="entry name" value="Acyl_Trfase/lysoPLipase"/>
</dbReference>
<comment type="caution">
    <text evidence="4">Lacks conserved residue(s) required for the propagation of feature annotation.</text>
</comment>
<evidence type="ECO:0000256" key="1">
    <source>
        <dbReference type="ARBA" id="ARBA00022801"/>
    </source>
</evidence>
<evidence type="ECO:0000313" key="8">
    <source>
        <dbReference type="Proteomes" id="UP001304650"/>
    </source>
</evidence>
<feature type="transmembrane region" description="Helical" evidence="5">
    <location>
        <begin position="430"/>
        <end position="450"/>
    </location>
</feature>
<evidence type="ECO:0000256" key="4">
    <source>
        <dbReference type="PROSITE-ProRule" id="PRU01161"/>
    </source>
</evidence>
<keyword evidence="8" id="KW-1185">Reference proteome</keyword>
<keyword evidence="5" id="KW-0472">Membrane</keyword>
<dbReference type="GO" id="GO:0016042">
    <property type="term" value="P:lipid catabolic process"/>
    <property type="evidence" value="ECO:0007669"/>
    <property type="project" value="UniProtKB-UniRule"/>
</dbReference>
<dbReference type="RefSeq" id="WP_314800011.1">
    <property type="nucleotide sequence ID" value="NZ_CP130319.1"/>
</dbReference>
<accession>A0AA96LTK2</accession>
<dbReference type="PROSITE" id="PS51635">
    <property type="entry name" value="PNPLA"/>
    <property type="match status" value="1"/>
</dbReference>
<dbReference type="Proteomes" id="UP001304650">
    <property type="component" value="Chromosome"/>
</dbReference>
<name>A0AA96LTK2_9BACL</name>